<reference evidence="2 3" key="1">
    <citation type="submission" date="2020-07" db="EMBL/GenBank/DDBJ databases">
        <title>Thermogemmata thermophila gen. nov., sp. nov., a novel moderate thermophilic planctomycete from a Kamchatka hot spring.</title>
        <authorList>
            <person name="Elcheninov A.G."/>
            <person name="Podosokorskaya O.A."/>
            <person name="Kovaleva O.L."/>
            <person name="Novikov A."/>
            <person name="Bonch-Osmolovskaya E.A."/>
            <person name="Toshchakov S.V."/>
            <person name="Kublanov I.V."/>
        </authorList>
    </citation>
    <scope>NUCLEOTIDE SEQUENCE [LARGE SCALE GENOMIC DNA]</scope>
    <source>
        <strain evidence="2 3">2918</strain>
    </source>
</reference>
<gene>
    <name evidence="2" type="ORF">H0921_09400</name>
</gene>
<dbReference type="InterPro" id="IPR016040">
    <property type="entry name" value="NAD(P)-bd_dom"/>
</dbReference>
<dbReference type="Gene3D" id="3.40.50.720">
    <property type="entry name" value="NAD(P)-binding Rossmann-like Domain"/>
    <property type="match status" value="1"/>
</dbReference>
<dbReference type="InterPro" id="IPR036291">
    <property type="entry name" value="NAD(P)-bd_dom_sf"/>
</dbReference>
<evidence type="ECO:0000313" key="3">
    <source>
        <dbReference type="Proteomes" id="UP000542342"/>
    </source>
</evidence>
<dbReference type="Gene3D" id="3.90.25.10">
    <property type="entry name" value="UDP-galactose 4-epimerase, domain 1"/>
    <property type="match status" value="1"/>
</dbReference>
<comment type="caution">
    <text evidence="2">The sequence shown here is derived from an EMBL/GenBank/DDBJ whole genome shotgun (WGS) entry which is preliminary data.</text>
</comment>
<evidence type="ECO:0000259" key="1">
    <source>
        <dbReference type="Pfam" id="PF16363"/>
    </source>
</evidence>
<proteinExistence type="predicted"/>
<sequence length="321" mass="35805">MRILVTGATGFVGGHLLEKLVGENHHLFGMCRRGRWPAALSHLASQVELLAGELQDLPRIAAILEQARPDWIIHLAGYANPGRSYAEADTCWRDNLQGTRTLYEAVIRTGQRPRILYVSTGLIYGEPDEPGGTCDERTTFKPATPYAASKAAADILSYQYTRYPGLDIVRIRLFNQIGPRQSADYAIANFARQIAAAEAGRQAPVIETGDLSAQRDITDVRDMVAAFPLLLQHGRSGEAYNAGRGQAFRVGDLLDQLIQLARIPLEIRERKEARRSRDTLVTKANTQKLYQCTGWQPQIPIEQTLRDILNDWRKKMLVAGE</sequence>
<evidence type="ECO:0000313" key="2">
    <source>
        <dbReference type="EMBL" id="MBA2226373.1"/>
    </source>
</evidence>
<dbReference type="EMBL" id="JACEFB010000005">
    <property type="protein sequence ID" value="MBA2226373.1"/>
    <property type="molecule type" value="Genomic_DNA"/>
</dbReference>
<dbReference type="Proteomes" id="UP000542342">
    <property type="component" value="Unassembled WGS sequence"/>
</dbReference>
<protein>
    <submittedName>
        <fullName evidence="2">GDP-mannose 4,6-dehydratase</fullName>
    </submittedName>
</protein>
<dbReference type="Pfam" id="PF16363">
    <property type="entry name" value="GDP_Man_Dehyd"/>
    <property type="match status" value="1"/>
</dbReference>
<dbReference type="AlphaFoldDB" id="A0A7V9ABU1"/>
<dbReference type="PANTHER" id="PTHR43000">
    <property type="entry name" value="DTDP-D-GLUCOSE 4,6-DEHYDRATASE-RELATED"/>
    <property type="match status" value="1"/>
</dbReference>
<organism evidence="2 3">
    <name type="scientific">Thermogemmata fonticola</name>
    <dbReference type="NCBI Taxonomy" id="2755323"/>
    <lineage>
        <taxon>Bacteria</taxon>
        <taxon>Pseudomonadati</taxon>
        <taxon>Planctomycetota</taxon>
        <taxon>Planctomycetia</taxon>
        <taxon>Gemmatales</taxon>
        <taxon>Gemmataceae</taxon>
        <taxon>Thermogemmata</taxon>
    </lineage>
</organism>
<accession>A0A7V9ABU1</accession>
<keyword evidence="3" id="KW-1185">Reference proteome</keyword>
<feature type="domain" description="NAD(P)-binding" evidence="1">
    <location>
        <begin position="4"/>
        <end position="307"/>
    </location>
</feature>
<name>A0A7V9ABU1_9BACT</name>
<dbReference type="SUPFAM" id="SSF51735">
    <property type="entry name" value="NAD(P)-binding Rossmann-fold domains"/>
    <property type="match status" value="1"/>
</dbReference>
<dbReference type="RefSeq" id="WP_194537802.1">
    <property type="nucleotide sequence ID" value="NZ_JACEFB010000005.1"/>
</dbReference>